<dbReference type="EC" id="2.4.2.54" evidence="2"/>
<dbReference type="NCBIfam" id="TIGR00144">
    <property type="entry name" value="beta_RFAP_syn"/>
    <property type="match status" value="1"/>
</dbReference>
<dbReference type="InterPro" id="IPR004422">
    <property type="entry name" value="RFAP_synthase"/>
</dbReference>
<evidence type="ECO:0000256" key="1">
    <source>
        <dbReference type="ARBA" id="ARBA00022679"/>
    </source>
</evidence>
<dbReference type="AlphaFoldDB" id="A0ABD5ZKU6"/>
<name>A0ABD5ZKU6_9EURY</name>
<evidence type="ECO:0000259" key="3">
    <source>
        <dbReference type="Pfam" id="PF00288"/>
    </source>
</evidence>
<reference evidence="5 6" key="1">
    <citation type="journal article" date="2019" name="Int. J. Syst. Evol. Microbiol.">
        <title>The Global Catalogue of Microorganisms (GCM) 10K type strain sequencing project: providing services to taxonomists for standard genome sequencing and annotation.</title>
        <authorList>
            <consortium name="The Broad Institute Genomics Platform"/>
            <consortium name="The Broad Institute Genome Sequencing Center for Infectious Disease"/>
            <person name="Wu L."/>
            <person name="Ma J."/>
        </authorList>
    </citation>
    <scope>NUCLEOTIDE SEQUENCE [LARGE SCALE GENOMIC DNA]</scope>
    <source>
        <strain evidence="5 6">DT85</strain>
    </source>
</reference>
<dbReference type="GO" id="GO:0005524">
    <property type="term" value="F:ATP binding"/>
    <property type="evidence" value="ECO:0007669"/>
    <property type="project" value="UniProtKB-UniRule"/>
</dbReference>
<protein>
    <recommendedName>
        <fullName evidence="2">Beta-ribofuranosylaminobenzene 5'-phosphate synthase</fullName>
        <shortName evidence="2">Beta-RFA-P synthase</shortName>
        <ecNumber evidence="2">2.4.2.54</ecNumber>
    </recommendedName>
</protein>
<dbReference type="PIRSF" id="PIRSF004884">
    <property type="entry name" value="Sugar_kin_arch"/>
    <property type="match status" value="1"/>
</dbReference>
<dbReference type="RefSeq" id="WP_276235153.1">
    <property type="nucleotide sequence ID" value="NZ_CP119802.1"/>
</dbReference>
<evidence type="ECO:0000259" key="4">
    <source>
        <dbReference type="Pfam" id="PF08544"/>
    </source>
</evidence>
<organism evidence="5 6">
    <name type="scientific">Halosegnis marinus</name>
    <dbReference type="NCBI Taxonomy" id="3034023"/>
    <lineage>
        <taxon>Archaea</taxon>
        <taxon>Methanobacteriati</taxon>
        <taxon>Methanobacteriota</taxon>
        <taxon>Stenosarchaea group</taxon>
        <taxon>Halobacteria</taxon>
        <taxon>Halobacteriales</taxon>
        <taxon>Natronomonadaceae</taxon>
        <taxon>Halosegnis</taxon>
    </lineage>
</organism>
<dbReference type="EMBL" id="JBHTAP010000001">
    <property type="protein sequence ID" value="MFC7234154.1"/>
    <property type="molecule type" value="Genomic_DNA"/>
</dbReference>
<comment type="function">
    <text evidence="2">Catalyzes the condensation of 4-aminobenzoate (pABA) with 5-phospho-alpha-D-ribose 1-diphosphate (PRPP) to produce beta-ribofuranosylaminobenzene 5'-phosphate (beta-RFA-P).</text>
</comment>
<feature type="domain" description="GHMP kinase N-terminal" evidence="3">
    <location>
        <begin position="58"/>
        <end position="122"/>
    </location>
</feature>
<evidence type="ECO:0000313" key="5">
    <source>
        <dbReference type="EMBL" id="MFC7234154.1"/>
    </source>
</evidence>
<dbReference type="PANTHER" id="PTHR20861">
    <property type="entry name" value="HOMOSERINE/4-DIPHOSPHOCYTIDYL-2-C-METHYL-D-ERYTHRITOL KINASE"/>
    <property type="match status" value="1"/>
</dbReference>
<evidence type="ECO:0000256" key="2">
    <source>
        <dbReference type="PIRNR" id="PIRNR004884"/>
    </source>
</evidence>
<evidence type="ECO:0000313" key="6">
    <source>
        <dbReference type="Proteomes" id="UP001596398"/>
    </source>
</evidence>
<dbReference type="InterPro" id="IPR020568">
    <property type="entry name" value="Ribosomal_Su5_D2-typ_SF"/>
</dbReference>
<dbReference type="GO" id="GO:0043793">
    <property type="term" value="F:beta-ribofuranosylaminobenzene 5'-phosphate synthase activity"/>
    <property type="evidence" value="ECO:0007669"/>
    <property type="project" value="UniProtKB-EC"/>
</dbReference>
<accession>A0ABD5ZKU6</accession>
<dbReference type="GeneID" id="79265818"/>
<keyword evidence="2" id="KW-0328">Glycosyltransferase</keyword>
<keyword evidence="6" id="KW-1185">Reference proteome</keyword>
<feature type="domain" description="GHMP kinase C-terminal" evidence="4">
    <location>
        <begin position="215"/>
        <end position="294"/>
    </location>
</feature>
<dbReference type="Proteomes" id="UP001596398">
    <property type="component" value="Unassembled WGS sequence"/>
</dbReference>
<comment type="pathway">
    <text evidence="2">Cofactor biosynthesis; 5,6,7,8-tetrahydromethanopterin biosynthesis.</text>
</comment>
<keyword evidence="1 2" id="KW-0808">Transferase</keyword>
<dbReference type="InterPro" id="IPR006204">
    <property type="entry name" value="GHMP_kinase_N_dom"/>
</dbReference>
<gene>
    <name evidence="5" type="ORF">ACFQJ4_02365</name>
</gene>
<dbReference type="Gene3D" id="3.30.230.10">
    <property type="match status" value="1"/>
</dbReference>
<dbReference type="Pfam" id="PF08544">
    <property type="entry name" value="GHMP_kinases_C"/>
    <property type="match status" value="1"/>
</dbReference>
<comment type="subunit">
    <text evidence="2">Homodimer.</text>
</comment>
<dbReference type="SUPFAM" id="SSF54211">
    <property type="entry name" value="Ribosomal protein S5 domain 2-like"/>
    <property type="match status" value="1"/>
</dbReference>
<dbReference type="InterPro" id="IPR014721">
    <property type="entry name" value="Ribsml_uS5_D2-typ_fold_subgr"/>
</dbReference>
<sequence>MTRVSAGGRLHVGFLNLSLARERLYGGVGVGLAAPRVTLDAERADAVVCDDPLVADYASRVCDLLDVPGARIAVEETLPRHVGLGSGTQVALATLAAVAGAYDRAPRVRERAPALGRGGRSGVGVATFEGGGFVVDAGHPTERFTTAAPADGEWTVPPVTARHDLPEEWRALLVLPEAPTGRSGEQEDASMRAVVERADPTVADEAAGILARRLLPAAATGDLDAFGRAVGEFGRLNGAWYADAQGGVYRPPAGELVEALGGEPGVVGVGQSSWGPAVYGLTSADRAGAAREAGEAALDVAGVGGEVRVVPLASAGARVE</sequence>
<dbReference type="Pfam" id="PF00288">
    <property type="entry name" value="GHMP_kinases_N"/>
    <property type="match status" value="1"/>
</dbReference>
<comment type="caution">
    <text evidence="5">The sequence shown here is derived from an EMBL/GenBank/DDBJ whole genome shotgun (WGS) entry which is preliminary data.</text>
</comment>
<comment type="similarity">
    <text evidence="2">Belongs to the beta-RFA-P synthase family.</text>
</comment>
<comment type="catalytic activity">
    <reaction evidence="2">
        <text>5-phospho-alpha-D-ribose 1-diphosphate + 4-hydroxybenzoate + H(+) = 4-(beta-D-ribofuranosyl)phenol 5'-phosphate + CO2 + diphosphate</text>
        <dbReference type="Rhea" id="RHEA:48556"/>
        <dbReference type="ChEBI" id="CHEBI:15378"/>
        <dbReference type="ChEBI" id="CHEBI:16526"/>
        <dbReference type="ChEBI" id="CHEBI:17879"/>
        <dbReference type="ChEBI" id="CHEBI:33019"/>
        <dbReference type="ChEBI" id="CHEBI:58017"/>
        <dbReference type="ChEBI" id="CHEBI:82767"/>
        <dbReference type="EC" id="2.4.2.54"/>
    </reaction>
</comment>
<dbReference type="InterPro" id="IPR013750">
    <property type="entry name" value="GHMP_kinase_C_dom"/>
</dbReference>
<dbReference type="PANTHER" id="PTHR20861:SF6">
    <property type="entry name" value="BETA-RIBOFURANOSYLPHENOL 5'-PHOSPHATE SYNTHASE"/>
    <property type="match status" value="1"/>
</dbReference>
<proteinExistence type="inferred from homology"/>